<comment type="caution">
    <text evidence="2">The sequence shown here is derived from an EMBL/GenBank/DDBJ whole genome shotgun (WGS) entry which is preliminary data.</text>
</comment>
<evidence type="ECO:0000259" key="1">
    <source>
        <dbReference type="Pfam" id="PF03478"/>
    </source>
</evidence>
<feature type="domain" description="KIB1-4 beta-propeller" evidence="1">
    <location>
        <begin position="125"/>
        <end position="373"/>
    </location>
</feature>
<dbReference type="Proteomes" id="UP001140206">
    <property type="component" value="Chromosome 5"/>
</dbReference>
<dbReference type="PANTHER" id="PTHR33800">
    <property type="entry name" value="OS06G0113600 PROTEIN"/>
    <property type="match status" value="1"/>
</dbReference>
<organism evidence="2 3">
    <name type="scientific">Rhynchospora pubera</name>
    <dbReference type="NCBI Taxonomy" id="906938"/>
    <lineage>
        <taxon>Eukaryota</taxon>
        <taxon>Viridiplantae</taxon>
        <taxon>Streptophyta</taxon>
        <taxon>Embryophyta</taxon>
        <taxon>Tracheophyta</taxon>
        <taxon>Spermatophyta</taxon>
        <taxon>Magnoliopsida</taxon>
        <taxon>Liliopsida</taxon>
        <taxon>Poales</taxon>
        <taxon>Cyperaceae</taxon>
        <taxon>Cyperoideae</taxon>
        <taxon>Rhynchosporeae</taxon>
        <taxon>Rhynchospora</taxon>
    </lineage>
</organism>
<evidence type="ECO:0000313" key="3">
    <source>
        <dbReference type="Proteomes" id="UP001140206"/>
    </source>
</evidence>
<dbReference type="AlphaFoldDB" id="A0AAV8BYQ4"/>
<reference evidence="2" key="1">
    <citation type="submission" date="2022-08" db="EMBL/GenBank/DDBJ databases">
        <authorList>
            <person name="Marques A."/>
        </authorList>
    </citation>
    <scope>NUCLEOTIDE SEQUENCE</scope>
    <source>
        <strain evidence="2">RhyPub2mFocal</strain>
        <tissue evidence="2">Leaves</tissue>
    </source>
</reference>
<gene>
    <name evidence="2" type="ORF">LUZ62_082768</name>
</gene>
<dbReference type="EMBL" id="JAMFTS010000005">
    <property type="protein sequence ID" value="KAJ4748363.1"/>
    <property type="molecule type" value="Genomic_DNA"/>
</dbReference>
<sequence>MIRSHQITRTIDIPLSPPVSRLSIPFTITVNTTMSTSPTPQSASATRDWSEMPDLILAIIARLLLPSLHDLYSLASVCHSWRALLRSLSPSLLPSLPPLLLSPPSSHLLTPMNPAFAFSPSPLLLPHSSSARFLSSSHGHLLFLPALSCLPLQPFLADVITGSHILLPPLPSDYHRFSYYYATLTAPPFSPSSRFFLFFSKFAFLSCHVSSPDATWTRHRYSPDISFIVHVVSFKGRLFGLNDRARLLEIDLSSDQTPSVRFFKLLRPVHAPHDFDRWHFGPQLVATSDQLLLVLFVFNNDTNISMLYPDRRRVTKIEVYSLDWKRMEWVEVKALLDCAIFVDCAGKSPILCEKPENWGGESGCVYVAGPGFDRWRRYLLDENMIVPLRPLLFSTIPEPRWPSPIWIQPSLFY</sequence>
<evidence type="ECO:0000313" key="2">
    <source>
        <dbReference type="EMBL" id="KAJ4748363.1"/>
    </source>
</evidence>
<name>A0AAV8BYQ4_9POAL</name>
<dbReference type="PANTHER" id="PTHR33800:SF1">
    <property type="entry name" value="OS02G0698100 PROTEIN"/>
    <property type="match status" value="1"/>
</dbReference>
<dbReference type="Gene3D" id="1.20.1280.50">
    <property type="match status" value="1"/>
</dbReference>
<keyword evidence="3" id="KW-1185">Reference proteome</keyword>
<dbReference type="InterPro" id="IPR005174">
    <property type="entry name" value="KIB1-4_b-propeller"/>
</dbReference>
<proteinExistence type="predicted"/>
<accession>A0AAV8BYQ4</accession>
<dbReference type="Pfam" id="PF03478">
    <property type="entry name" value="Beta-prop_KIB1-4"/>
    <property type="match status" value="1"/>
</dbReference>
<protein>
    <recommendedName>
        <fullName evidence="1">KIB1-4 beta-propeller domain-containing protein</fullName>
    </recommendedName>
</protein>